<dbReference type="GeneID" id="106011763"/>
<name>A0ABM0ZZU6_APLCA</name>
<evidence type="ECO:0000313" key="2">
    <source>
        <dbReference type="RefSeq" id="XP_012937943.2"/>
    </source>
</evidence>
<keyword evidence="1" id="KW-1185">Reference proteome</keyword>
<dbReference type="RefSeq" id="XP_012937943.2">
    <property type="nucleotide sequence ID" value="XM_013082489.2"/>
</dbReference>
<sequence>MSCLTVYRSDLAYVLAFRRRGVITRVVKVTEFYFEGLQRSLGELNDQLLILRPDTAVHARSRRSAKRDDIGQLVSSFHAFCDNLQGEASSLSVPPTFRKTTKPPLSMEKTDRDERLMLKEIPGWFTSNLPVLPLSVETIFRSDRVVIIFTVKHHVDAYVSPFIEKFDFGKLNPQFLKLRKGGNVPKISKARFRIKTKWCGEMQDYDTQHVGFAFMEVGQSLPTTVLTSVDVCGKNLKNKTNIPMTWHENIRIPQFYSTLEGSTIAGETSFEVKILSSESIQFYITLRAYDSEMKNMSVSYWRIYGSGVGEGEYSMSIHEPKSGNRSMLTVEEVLLDDRINDIEDTLSAGNETQEREFRLRLTVHPTSDSDSGVIYLERSYYNNSGDTLLRYVSAQIPIYVNGENQSSLFPDGTFSFTSLEKVACNTNPYAKRWSVAKCSIPCSFQGGDIQSIAIYDRDLKMAKRPGDFRFRSQIDPNGFWAMAYLDYIGDVPTSAAGEYICQVRSIRGETSERNVTLLVGGYPAIDENTTSVKVKDHDNETALVTCAATGSNVTIMIYADDILPEARMDNNSSYVLRVTRPASDRAVYELDVPSTVLKNSVDVVYCEAINELGQNSVFRYTYLAFDD</sequence>
<proteinExistence type="predicted"/>
<dbReference type="Proteomes" id="UP000694888">
    <property type="component" value="Unplaced"/>
</dbReference>
<gene>
    <name evidence="2" type="primary">LOC106011763</name>
</gene>
<organism evidence="1 2">
    <name type="scientific">Aplysia californica</name>
    <name type="common">California sea hare</name>
    <dbReference type="NCBI Taxonomy" id="6500"/>
    <lineage>
        <taxon>Eukaryota</taxon>
        <taxon>Metazoa</taxon>
        <taxon>Spiralia</taxon>
        <taxon>Lophotrochozoa</taxon>
        <taxon>Mollusca</taxon>
        <taxon>Gastropoda</taxon>
        <taxon>Heterobranchia</taxon>
        <taxon>Euthyneura</taxon>
        <taxon>Tectipleura</taxon>
        <taxon>Aplysiida</taxon>
        <taxon>Aplysioidea</taxon>
        <taxon>Aplysiidae</taxon>
        <taxon>Aplysia</taxon>
    </lineage>
</organism>
<protein>
    <submittedName>
        <fullName evidence="2">Uncharacterized protein LOC106011763</fullName>
    </submittedName>
</protein>
<reference evidence="2" key="1">
    <citation type="submission" date="2025-08" db="UniProtKB">
        <authorList>
            <consortium name="RefSeq"/>
        </authorList>
    </citation>
    <scope>IDENTIFICATION</scope>
</reference>
<evidence type="ECO:0000313" key="1">
    <source>
        <dbReference type="Proteomes" id="UP000694888"/>
    </source>
</evidence>
<accession>A0ABM0ZZU6</accession>